<evidence type="ECO:0000313" key="1">
    <source>
        <dbReference type="EMBL" id="KAL0116342.1"/>
    </source>
</evidence>
<evidence type="ECO:0000313" key="2">
    <source>
        <dbReference type="Proteomes" id="UP001430953"/>
    </source>
</evidence>
<organism evidence="1 2">
    <name type="scientific">Cardiocondyla obscurior</name>
    <dbReference type="NCBI Taxonomy" id="286306"/>
    <lineage>
        <taxon>Eukaryota</taxon>
        <taxon>Metazoa</taxon>
        <taxon>Ecdysozoa</taxon>
        <taxon>Arthropoda</taxon>
        <taxon>Hexapoda</taxon>
        <taxon>Insecta</taxon>
        <taxon>Pterygota</taxon>
        <taxon>Neoptera</taxon>
        <taxon>Endopterygota</taxon>
        <taxon>Hymenoptera</taxon>
        <taxon>Apocrita</taxon>
        <taxon>Aculeata</taxon>
        <taxon>Formicoidea</taxon>
        <taxon>Formicidae</taxon>
        <taxon>Myrmicinae</taxon>
        <taxon>Cardiocondyla</taxon>
    </lineage>
</organism>
<gene>
    <name evidence="1" type="ORF">PUN28_009736</name>
</gene>
<dbReference type="EMBL" id="JADYXP020000009">
    <property type="protein sequence ID" value="KAL0116342.1"/>
    <property type="molecule type" value="Genomic_DNA"/>
</dbReference>
<dbReference type="InterPro" id="IPR012340">
    <property type="entry name" value="NA-bd_OB-fold"/>
</dbReference>
<dbReference type="Gene3D" id="2.40.50.140">
    <property type="entry name" value="Nucleic acid-binding proteins"/>
    <property type="match status" value="1"/>
</dbReference>
<reference evidence="1 2" key="1">
    <citation type="submission" date="2023-03" db="EMBL/GenBank/DDBJ databases">
        <title>High recombination rates correlate with genetic variation in Cardiocondyla obscurior ants.</title>
        <authorList>
            <person name="Errbii M."/>
        </authorList>
    </citation>
    <scope>NUCLEOTIDE SEQUENCE [LARGE SCALE GENOMIC DNA]</scope>
    <source>
        <strain evidence="1">Alpha-2009</strain>
        <tissue evidence="1">Whole body</tissue>
    </source>
</reference>
<protein>
    <submittedName>
        <fullName evidence="1">Uncharacterized protein</fullName>
    </submittedName>
</protein>
<comment type="caution">
    <text evidence="1">The sequence shown here is derived from an EMBL/GenBank/DDBJ whole genome shotgun (WGS) entry which is preliminary data.</text>
</comment>
<accession>A0AAW2FLQ9</accession>
<sequence>MNPEEMLSSNEIIDNIQLYDATVEIIGFVDGIESPKIVGHNQQSKVFKFFLNNGNGKGIQVVCWNDEISRICDYILPNCINHLDGVQARVPKITSFNNGNAPFELLIRSNSKVNNFGKYEPISNFAEKPITVKFEEIFSTTQRISLDCYKTTNFEEMHDAKLNKKIGCGAITDGHFKLEVHISDFSINEFKMLNINKGSKIQIIGLIQTTASQIPKKKKNREYKYTGNLKLIF</sequence>
<name>A0AAW2FLQ9_9HYME</name>
<proteinExistence type="predicted"/>
<dbReference type="Proteomes" id="UP001430953">
    <property type="component" value="Unassembled WGS sequence"/>
</dbReference>
<dbReference type="AlphaFoldDB" id="A0AAW2FLQ9"/>
<keyword evidence="2" id="KW-1185">Reference proteome</keyword>